<dbReference type="Proteomes" id="UP000618051">
    <property type="component" value="Unassembled WGS sequence"/>
</dbReference>
<dbReference type="Gene3D" id="2.40.10.10">
    <property type="entry name" value="Trypsin-like serine proteases"/>
    <property type="match status" value="2"/>
</dbReference>
<evidence type="ECO:0000256" key="1">
    <source>
        <dbReference type="ARBA" id="ARBA00023157"/>
    </source>
</evidence>
<dbReference type="GO" id="GO:0004252">
    <property type="term" value="F:serine-type endopeptidase activity"/>
    <property type="evidence" value="ECO:0007669"/>
    <property type="project" value="InterPro"/>
</dbReference>
<dbReference type="OrthoDB" id="6755574at2759"/>
<evidence type="ECO:0000313" key="3">
    <source>
        <dbReference type="EMBL" id="KAG0116994.1"/>
    </source>
</evidence>
<dbReference type="InterPro" id="IPR001254">
    <property type="entry name" value="Trypsin_dom"/>
</dbReference>
<gene>
    <name evidence="4" type="ORF">IHE44_0011558</name>
    <name evidence="3" type="ORF">IHE44_003327</name>
</gene>
<name>A0A835NKU6_9PASS</name>
<reference evidence="3" key="1">
    <citation type="submission" date="2020-10" db="EMBL/GenBank/DDBJ databases">
        <title>Feather gene expression reveals the developmental basis of iridescence in African starlings.</title>
        <authorList>
            <person name="Rubenstein D.R."/>
        </authorList>
    </citation>
    <scope>NUCLEOTIDE SEQUENCE</scope>
    <source>
        <strain evidence="3">SS15</strain>
        <tissue evidence="3">Liver</tissue>
    </source>
</reference>
<reference evidence="4" key="3">
    <citation type="submission" date="2022-01" db="EMBL/GenBank/DDBJ databases">
        <authorList>
            <person name="Rubenstein D.R."/>
        </authorList>
    </citation>
    <scope>NUCLEOTIDE SEQUENCE</scope>
    <source>
        <strain evidence="4">SS15</strain>
        <tissue evidence="4">Liver</tissue>
    </source>
</reference>
<dbReference type="SUPFAM" id="SSF50494">
    <property type="entry name" value="Trypsin-like serine proteases"/>
    <property type="match status" value="1"/>
</dbReference>
<keyword evidence="1" id="KW-1015">Disulfide bond</keyword>
<evidence type="ECO:0000259" key="2">
    <source>
        <dbReference type="SMART" id="SM00020"/>
    </source>
</evidence>
<dbReference type="PANTHER" id="PTHR24271:SF52">
    <property type="entry name" value="GRANZYME K"/>
    <property type="match status" value="1"/>
</dbReference>
<sequence length="328" mass="36307">MTAELGSVCRPGFGVVTHMPKASRIDKGTPPGDTRTLLTLEEIYWRAIQIAGRTSSTEWVWRRDDSKGGCFSPSATEGAGYYPESPWNKGIFGSVSIGEGASFLVEEIRIFGSHMKGAMTWCSWQSKVLVTGGGMKDGILCVWHMNCEKIIQSAITDLQDSVEPNILLHLDLGRRKNGWQANIPKGCMDIVGGYEVYPHSRPYMAAMRDKNLGVFCGGTLVEKQWVLRGLNTAKLNKYMQLLPLSDSFEDVEPGTLCQVAGWLGRHITRKSGDSGGLLICAGQYCGIVSFGKECENTIIPGVSTWLTEKYIDWMKRTISNVLEHLKRM</sequence>
<protein>
    <recommendedName>
        <fullName evidence="2">Peptidase S1 domain-containing protein</fullName>
    </recommendedName>
</protein>
<dbReference type="SMART" id="SM00020">
    <property type="entry name" value="Tryp_SPc"/>
    <property type="match status" value="1"/>
</dbReference>
<reference evidence="4 5" key="2">
    <citation type="journal article" date="2021" name="J. Hered.">
        <title>Feather Gene Expression Elucidates the Developmental Basis of Plumage Iridescence in African Starlings.</title>
        <authorList>
            <person name="Rubenstein D.R."/>
            <person name="Corvelo A."/>
            <person name="MacManes M.D."/>
            <person name="Maia R."/>
            <person name="Narzisi G."/>
            <person name="Rousaki A."/>
            <person name="Vandenabeele P."/>
            <person name="Shawkey M.D."/>
            <person name="Solomon J."/>
        </authorList>
    </citation>
    <scope>NUCLEOTIDE SEQUENCE [LARGE SCALE GENOMIC DNA]</scope>
    <source>
        <strain evidence="4">SS15</strain>
    </source>
</reference>
<dbReference type="Pfam" id="PF00089">
    <property type="entry name" value="Trypsin"/>
    <property type="match status" value="2"/>
</dbReference>
<dbReference type="GO" id="GO:0006508">
    <property type="term" value="P:proteolysis"/>
    <property type="evidence" value="ECO:0007669"/>
    <property type="project" value="InterPro"/>
</dbReference>
<proteinExistence type="predicted"/>
<organism evidence="3">
    <name type="scientific">Lamprotornis superbus</name>
    <dbReference type="NCBI Taxonomy" id="245042"/>
    <lineage>
        <taxon>Eukaryota</taxon>
        <taxon>Metazoa</taxon>
        <taxon>Chordata</taxon>
        <taxon>Craniata</taxon>
        <taxon>Vertebrata</taxon>
        <taxon>Euteleostomi</taxon>
        <taxon>Archelosauria</taxon>
        <taxon>Archosauria</taxon>
        <taxon>Dinosauria</taxon>
        <taxon>Saurischia</taxon>
        <taxon>Theropoda</taxon>
        <taxon>Coelurosauria</taxon>
        <taxon>Aves</taxon>
        <taxon>Neognathae</taxon>
        <taxon>Neoaves</taxon>
        <taxon>Telluraves</taxon>
        <taxon>Australaves</taxon>
        <taxon>Passeriformes</taxon>
        <taxon>Sturnidae</taxon>
        <taxon>Lamprotornis</taxon>
    </lineage>
</organism>
<dbReference type="EMBL" id="JADDUC010000153">
    <property type="protein sequence ID" value="KAG0116994.1"/>
    <property type="molecule type" value="Genomic_DNA"/>
</dbReference>
<dbReference type="InterPro" id="IPR009003">
    <property type="entry name" value="Peptidase_S1_PA"/>
</dbReference>
<accession>A0A835NKU6</accession>
<evidence type="ECO:0000313" key="5">
    <source>
        <dbReference type="Proteomes" id="UP000618051"/>
    </source>
</evidence>
<dbReference type="EMBL" id="JADDUC020000004">
    <property type="protein sequence ID" value="KAI1240109.1"/>
    <property type="molecule type" value="Genomic_DNA"/>
</dbReference>
<dbReference type="InterPro" id="IPR043504">
    <property type="entry name" value="Peptidase_S1_PA_chymotrypsin"/>
</dbReference>
<evidence type="ECO:0000313" key="4">
    <source>
        <dbReference type="EMBL" id="KAI1240109.1"/>
    </source>
</evidence>
<comment type="caution">
    <text evidence="3">The sequence shown here is derived from an EMBL/GenBank/DDBJ whole genome shotgun (WGS) entry which is preliminary data.</text>
</comment>
<keyword evidence="5" id="KW-1185">Reference proteome</keyword>
<dbReference type="PANTHER" id="PTHR24271">
    <property type="entry name" value="KALLIKREIN-RELATED"/>
    <property type="match status" value="1"/>
</dbReference>
<dbReference type="AlphaFoldDB" id="A0A835NKU6"/>
<feature type="domain" description="Peptidase S1" evidence="2">
    <location>
        <begin position="189"/>
        <end position="314"/>
    </location>
</feature>